<dbReference type="AlphaFoldDB" id="A0A2U2AR12"/>
<name>A0A2U2AR12_9GAMM</name>
<reference evidence="1" key="1">
    <citation type="journal article" date="2018" name="Genome Announc.">
        <title>Ignatzschineria cameli sp. nov., isolated from necrotic foot tissue of dromedaries (Camelus dromedarius) and associated maggots (Wohlfahrtia species) in Dubai.</title>
        <authorList>
            <person name="Tsang C.C."/>
            <person name="Tang J.Y."/>
            <person name="Fong J.Y."/>
            <person name="Kinne J."/>
            <person name="Lee H.H."/>
            <person name="Joseph M."/>
            <person name="Jose S."/>
            <person name="Schuster R.K."/>
            <person name="Tang Y."/>
            <person name="Sivakumar S."/>
            <person name="Chen J.H."/>
            <person name="Teng J.L."/>
            <person name="Lau S.K."/>
            <person name="Wernery U."/>
            <person name="Woo P.C."/>
        </authorList>
    </citation>
    <scope>NUCLEOTIDE SEQUENCE</scope>
    <source>
        <strain evidence="1">UAE-HKU57</strain>
        <strain evidence="2">UAE-HKU58</strain>
    </source>
</reference>
<evidence type="ECO:0000313" key="3">
    <source>
        <dbReference type="Proteomes" id="UP000245059"/>
    </source>
</evidence>
<dbReference type="EMBL" id="QEWW01000003">
    <property type="protein sequence ID" value="PWD86254.1"/>
    <property type="molecule type" value="Genomic_DNA"/>
</dbReference>
<accession>A0A2U2AR12</accession>
<dbReference type="InterPro" id="IPR010412">
    <property type="entry name" value="DUF1007"/>
</dbReference>
<proteinExistence type="predicted"/>
<comment type="caution">
    <text evidence="1">The sequence shown here is derived from an EMBL/GenBank/DDBJ whole genome shotgun (WGS) entry which is preliminary data.</text>
</comment>
<keyword evidence="4" id="KW-1185">Reference proteome</keyword>
<dbReference type="EMBL" id="QEWV01000004">
    <property type="protein sequence ID" value="PWD92596.1"/>
    <property type="molecule type" value="Genomic_DNA"/>
</dbReference>
<organism evidence="1 3">
    <name type="scientific">Ignatzschineria cameli</name>
    <dbReference type="NCBI Taxonomy" id="2182793"/>
    <lineage>
        <taxon>Bacteria</taxon>
        <taxon>Pseudomonadati</taxon>
        <taxon>Pseudomonadota</taxon>
        <taxon>Gammaproteobacteria</taxon>
        <taxon>Cardiobacteriales</taxon>
        <taxon>Ignatzschineriaceae</taxon>
        <taxon>Ignatzschineria</taxon>
    </lineage>
</organism>
<dbReference type="Proteomes" id="UP000245059">
    <property type="component" value="Unassembled WGS sequence"/>
</dbReference>
<evidence type="ECO:0000313" key="4">
    <source>
        <dbReference type="Proteomes" id="UP000245217"/>
    </source>
</evidence>
<evidence type="ECO:0000313" key="1">
    <source>
        <dbReference type="EMBL" id="PWD86254.1"/>
    </source>
</evidence>
<evidence type="ECO:0008006" key="5">
    <source>
        <dbReference type="Google" id="ProtNLM"/>
    </source>
</evidence>
<gene>
    <name evidence="1" type="ORF">DC077_05805</name>
    <name evidence="2" type="ORF">DC078_06120</name>
</gene>
<dbReference type="Pfam" id="PF06226">
    <property type="entry name" value="DUF1007"/>
    <property type="match status" value="1"/>
</dbReference>
<sequence>MWLIMKKILWGLLFLFSPIIILAHPHAWIYTGSTFLVSNDGKLMGIKQRWHYDNLLTDVVLQDLNYPKSKQNFHLDQWAKETLRKLAPYDYFLKLSVNGQSVPLSEVAQYRGELIDETLVLSFTMLLSSPIDIKNQNITLAAYDPSFYIEILQSADFPPQIEGLIDNCRLYIEYPEPTADDFLQAAMIDYGVQVDPQFGELFAEIVHLECSS</sequence>
<reference evidence="3 4" key="2">
    <citation type="submission" date="2018-05" db="EMBL/GenBank/DDBJ databases">
        <title>Ignatzschineria dubaiensis sp. nov., isolated from necrotic foot tissues of dromedaries (Camelus dromedarius) and associated maggots in Dubai, United Arab Emirates.</title>
        <authorList>
            <person name="Tsang C.C."/>
            <person name="Tang J.Y.M."/>
            <person name="Fong J.Y.H."/>
            <person name="Kinne J."/>
            <person name="Lee H.H."/>
            <person name="Joseph M."/>
            <person name="Jose S."/>
            <person name="Schuster R.K."/>
            <person name="Tang Y."/>
            <person name="Sivakumar S."/>
            <person name="Chen J.H.K."/>
            <person name="Teng J.L.L."/>
            <person name="Lau S.K.P."/>
            <person name="Wernery U."/>
            <person name="Woo P.C.Y."/>
        </authorList>
    </citation>
    <scope>NUCLEOTIDE SEQUENCE [LARGE SCALE GENOMIC DNA]</scope>
    <source>
        <strain evidence="3">UAE-HKU57</strain>
        <strain evidence="4">UAE-HKU58</strain>
    </source>
</reference>
<evidence type="ECO:0000313" key="2">
    <source>
        <dbReference type="EMBL" id="PWD92596.1"/>
    </source>
</evidence>
<dbReference type="Proteomes" id="UP000245217">
    <property type="component" value="Unassembled WGS sequence"/>
</dbReference>
<protein>
    <recommendedName>
        <fullName evidence="5">DUF1007 domain-containing protein</fullName>
    </recommendedName>
</protein>